<dbReference type="EMBL" id="BAAACF010000001">
    <property type="protein sequence ID" value="GAA0723939.1"/>
    <property type="molecule type" value="Genomic_DNA"/>
</dbReference>
<proteinExistence type="predicted"/>
<gene>
    <name evidence="10" type="ORF">GCM10008905_17210</name>
</gene>
<dbReference type="PANTHER" id="PTHR37820:SF1">
    <property type="entry name" value="CELL DIVISION PROTEIN FTSQ"/>
    <property type="match status" value="1"/>
</dbReference>
<comment type="subcellular location">
    <subcellularLocation>
        <location evidence="1">Membrane</location>
    </subcellularLocation>
</comment>
<evidence type="ECO:0000256" key="6">
    <source>
        <dbReference type="ARBA" id="ARBA00023136"/>
    </source>
</evidence>
<keyword evidence="3" id="KW-0132">Cell division</keyword>
<comment type="caution">
    <text evidence="10">The sequence shown here is derived from an EMBL/GenBank/DDBJ whole genome shotgun (WGS) entry which is preliminary data.</text>
</comment>
<keyword evidence="5 8" id="KW-1133">Transmembrane helix</keyword>
<dbReference type="Pfam" id="PF08478">
    <property type="entry name" value="POTRA_1"/>
    <property type="match status" value="1"/>
</dbReference>
<accession>A0ABN1IYI0</accession>
<sequence length="260" mass="29871">MGEVIPFSKKGKNELIIKRRRKKRIKKSIIFLIFLISIMTTLCLKHPFFNLGEIKVQGNKNIPALKVEEFSGLHKGDNIFYVNIDKAKEGIKRNPYILDVSIKRKLPSTIVIQISEREAVFYGKTGENYVIIDKYGVVLEKKKDIKGMNLVRLQGFDIDKSNIGEVIKVDNERKVKVVTTLSKLFKDKKDNYSIALVDLSDINNIKFFYKNIIIKVGNDEELDEKLNKAFNIILQKDELKNAKGYIDVGFKGNPVVFIED</sequence>
<feature type="transmembrane region" description="Helical" evidence="8">
    <location>
        <begin position="29"/>
        <end position="49"/>
    </location>
</feature>
<evidence type="ECO:0000256" key="8">
    <source>
        <dbReference type="SAM" id="Phobius"/>
    </source>
</evidence>
<dbReference type="RefSeq" id="WP_343768836.1">
    <property type="nucleotide sequence ID" value="NZ_BAAACF010000001.1"/>
</dbReference>
<keyword evidence="7" id="KW-0131">Cell cycle</keyword>
<evidence type="ECO:0000256" key="3">
    <source>
        <dbReference type="ARBA" id="ARBA00022618"/>
    </source>
</evidence>
<feature type="domain" description="POTRA" evidence="9">
    <location>
        <begin position="49"/>
        <end position="117"/>
    </location>
</feature>
<dbReference type="InterPro" id="IPR005548">
    <property type="entry name" value="Cell_div_FtsQ/DivIB_C"/>
</dbReference>
<evidence type="ECO:0000256" key="2">
    <source>
        <dbReference type="ARBA" id="ARBA00022475"/>
    </source>
</evidence>
<evidence type="ECO:0000259" key="9">
    <source>
        <dbReference type="PROSITE" id="PS51779"/>
    </source>
</evidence>
<dbReference type="Gene3D" id="3.10.20.310">
    <property type="entry name" value="membrane protein fhac"/>
    <property type="match status" value="1"/>
</dbReference>
<reference evidence="10 11" key="1">
    <citation type="journal article" date="2019" name="Int. J. Syst. Evol. Microbiol.">
        <title>The Global Catalogue of Microorganisms (GCM) 10K type strain sequencing project: providing services to taxonomists for standard genome sequencing and annotation.</title>
        <authorList>
            <consortium name="The Broad Institute Genomics Platform"/>
            <consortium name="The Broad Institute Genome Sequencing Center for Infectious Disease"/>
            <person name="Wu L."/>
            <person name="Ma J."/>
        </authorList>
    </citation>
    <scope>NUCLEOTIDE SEQUENCE [LARGE SCALE GENOMIC DNA]</scope>
    <source>
        <strain evidence="10 11">JCM 1405</strain>
    </source>
</reference>
<keyword evidence="2" id="KW-1003">Cell membrane</keyword>
<name>A0ABN1IYI0_9CLOT</name>
<dbReference type="Proteomes" id="UP001500339">
    <property type="component" value="Unassembled WGS sequence"/>
</dbReference>
<dbReference type="InterPro" id="IPR013685">
    <property type="entry name" value="POTRA_FtsQ_type"/>
</dbReference>
<evidence type="ECO:0000313" key="11">
    <source>
        <dbReference type="Proteomes" id="UP001500339"/>
    </source>
</evidence>
<keyword evidence="6 8" id="KW-0472">Membrane</keyword>
<evidence type="ECO:0000313" key="10">
    <source>
        <dbReference type="EMBL" id="GAA0723939.1"/>
    </source>
</evidence>
<evidence type="ECO:0000256" key="7">
    <source>
        <dbReference type="ARBA" id="ARBA00023306"/>
    </source>
</evidence>
<organism evidence="10 11">
    <name type="scientific">Clostridium malenominatum</name>
    <dbReference type="NCBI Taxonomy" id="1539"/>
    <lineage>
        <taxon>Bacteria</taxon>
        <taxon>Bacillati</taxon>
        <taxon>Bacillota</taxon>
        <taxon>Clostridia</taxon>
        <taxon>Eubacteriales</taxon>
        <taxon>Clostridiaceae</taxon>
        <taxon>Clostridium</taxon>
    </lineage>
</organism>
<dbReference type="InterPro" id="IPR034746">
    <property type="entry name" value="POTRA"/>
</dbReference>
<dbReference type="InterPro" id="IPR050487">
    <property type="entry name" value="FtsQ_DivIB"/>
</dbReference>
<dbReference type="PROSITE" id="PS51779">
    <property type="entry name" value="POTRA"/>
    <property type="match status" value="1"/>
</dbReference>
<dbReference type="Pfam" id="PF03799">
    <property type="entry name" value="FtsQ_DivIB_C"/>
    <property type="match status" value="1"/>
</dbReference>
<dbReference type="PANTHER" id="PTHR37820">
    <property type="entry name" value="CELL DIVISION PROTEIN DIVIB"/>
    <property type="match status" value="1"/>
</dbReference>
<protein>
    <submittedName>
        <fullName evidence="10">FtsQ-type POTRA domain-containing protein</fullName>
    </submittedName>
</protein>
<keyword evidence="4 8" id="KW-0812">Transmembrane</keyword>
<evidence type="ECO:0000256" key="1">
    <source>
        <dbReference type="ARBA" id="ARBA00004370"/>
    </source>
</evidence>
<evidence type="ECO:0000256" key="5">
    <source>
        <dbReference type="ARBA" id="ARBA00022989"/>
    </source>
</evidence>
<keyword evidence="11" id="KW-1185">Reference proteome</keyword>
<evidence type="ECO:0000256" key="4">
    <source>
        <dbReference type="ARBA" id="ARBA00022692"/>
    </source>
</evidence>